<dbReference type="STRING" id="1121298.SAMN05444401_2791"/>
<dbReference type="Proteomes" id="UP000184080">
    <property type="component" value="Unassembled WGS sequence"/>
</dbReference>
<accession>A0A1M6IFB3</accession>
<evidence type="ECO:0000313" key="1">
    <source>
        <dbReference type="EMBL" id="SHJ33164.1"/>
    </source>
</evidence>
<dbReference type="GO" id="GO:0006281">
    <property type="term" value="P:DNA repair"/>
    <property type="evidence" value="ECO:0007669"/>
    <property type="project" value="TreeGrafter"/>
</dbReference>
<proteinExistence type="predicted"/>
<sequence length="218" mass="25739">MKYKCLILDHDDTVVKSTPDIHYPSFVDSLKTLRPKMELLSLEKFVSYCFNPGFSELCKDVMKFTKEEQEFQYRVWKSYTKEKSPDFYPGFPEFIKEYKKLGGIICVVSHSESEQIIRDYILHCDMTPDLIFGWELEEHLRKPNAYPILEIMKRFHLSNNEMLVLDDLKPGLDMARSCNVAFAAAGWSHVIPEIENYMRKNSDYYFSTVEAFKKFIFT</sequence>
<dbReference type="InterPro" id="IPR050155">
    <property type="entry name" value="HAD-like_hydrolase_sf"/>
</dbReference>
<dbReference type="RefSeq" id="WP_073007794.1">
    <property type="nucleotide sequence ID" value="NZ_FQZO01000004.1"/>
</dbReference>
<organism evidence="1 2">
    <name type="scientific">Clostridium amylolyticum</name>
    <dbReference type="NCBI Taxonomy" id="1121298"/>
    <lineage>
        <taxon>Bacteria</taxon>
        <taxon>Bacillati</taxon>
        <taxon>Bacillota</taxon>
        <taxon>Clostridia</taxon>
        <taxon>Eubacteriales</taxon>
        <taxon>Clostridiaceae</taxon>
        <taxon>Clostridium</taxon>
    </lineage>
</organism>
<dbReference type="EMBL" id="FQZO01000004">
    <property type="protein sequence ID" value="SHJ33164.1"/>
    <property type="molecule type" value="Genomic_DNA"/>
</dbReference>
<dbReference type="InterPro" id="IPR036412">
    <property type="entry name" value="HAD-like_sf"/>
</dbReference>
<dbReference type="PANTHER" id="PTHR43434">
    <property type="entry name" value="PHOSPHOGLYCOLATE PHOSPHATASE"/>
    <property type="match status" value="1"/>
</dbReference>
<dbReference type="Gene3D" id="1.10.150.240">
    <property type="entry name" value="Putative phosphatase, domain 2"/>
    <property type="match status" value="1"/>
</dbReference>
<name>A0A1M6IFB3_9CLOT</name>
<gene>
    <name evidence="1" type="ORF">SAMN05444401_2791</name>
</gene>
<dbReference type="GO" id="GO:0008967">
    <property type="term" value="F:phosphoglycolate phosphatase activity"/>
    <property type="evidence" value="ECO:0007669"/>
    <property type="project" value="TreeGrafter"/>
</dbReference>
<keyword evidence="2" id="KW-1185">Reference proteome</keyword>
<dbReference type="AlphaFoldDB" id="A0A1M6IFB3"/>
<dbReference type="InterPro" id="IPR023214">
    <property type="entry name" value="HAD_sf"/>
</dbReference>
<dbReference type="PANTHER" id="PTHR43434:SF1">
    <property type="entry name" value="PHOSPHOGLYCOLATE PHOSPHATASE"/>
    <property type="match status" value="1"/>
</dbReference>
<dbReference type="Gene3D" id="3.40.50.1000">
    <property type="entry name" value="HAD superfamily/HAD-like"/>
    <property type="match status" value="1"/>
</dbReference>
<protein>
    <submittedName>
        <fullName evidence="1">Phosphoglycolate phosphatase/pyrophosphatase PpaX</fullName>
    </submittedName>
</protein>
<dbReference type="InterPro" id="IPR023198">
    <property type="entry name" value="PGP-like_dom2"/>
</dbReference>
<dbReference type="OrthoDB" id="1648451at2"/>
<evidence type="ECO:0000313" key="2">
    <source>
        <dbReference type="Proteomes" id="UP000184080"/>
    </source>
</evidence>
<dbReference type="Pfam" id="PF13419">
    <property type="entry name" value="HAD_2"/>
    <property type="match status" value="1"/>
</dbReference>
<dbReference type="InterPro" id="IPR041492">
    <property type="entry name" value="HAD_2"/>
</dbReference>
<reference evidence="1 2" key="1">
    <citation type="submission" date="2016-11" db="EMBL/GenBank/DDBJ databases">
        <authorList>
            <person name="Jaros S."/>
            <person name="Januszkiewicz K."/>
            <person name="Wedrychowicz H."/>
        </authorList>
    </citation>
    <scope>NUCLEOTIDE SEQUENCE [LARGE SCALE GENOMIC DNA]</scope>
    <source>
        <strain evidence="1 2">DSM 21864</strain>
    </source>
</reference>
<dbReference type="SUPFAM" id="SSF56784">
    <property type="entry name" value="HAD-like"/>
    <property type="match status" value="1"/>
</dbReference>